<proteinExistence type="predicted"/>
<reference evidence="2 3" key="1">
    <citation type="submission" date="2021-03" db="EMBL/GenBank/DDBJ databases">
        <title>Genomic Encyclopedia of Type Strains, Phase IV (KMG-IV): sequencing the most valuable type-strain genomes for metagenomic binning, comparative biology and taxonomic classification.</title>
        <authorList>
            <person name="Goeker M."/>
        </authorList>
    </citation>
    <scope>NUCLEOTIDE SEQUENCE [LARGE SCALE GENOMIC DNA]</scope>
    <source>
        <strain evidence="2 3">DSM 28650</strain>
    </source>
</reference>
<comment type="caution">
    <text evidence="2">The sequence shown here is derived from an EMBL/GenBank/DDBJ whole genome shotgun (WGS) entry which is preliminary data.</text>
</comment>
<dbReference type="EMBL" id="JAGGLL010000050">
    <property type="protein sequence ID" value="MBP2024113.1"/>
    <property type="molecule type" value="Genomic_DNA"/>
</dbReference>
<evidence type="ECO:0008006" key="4">
    <source>
        <dbReference type="Google" id="ProtNLM"/>
    </source>
</evidence>
<evidence type="ECO:0000313" key="2">
    <source>
        <dbReference type="EMBL" id="MBP2024113.1"/>
    </source>
</evidence>
<sequence>MKTSRIVSFLIGAVIVISGIVLLLFRNNLKNDSYDYNVKVTKWDNVYEGNNIHFYFMNKDNPNLVNLKNKYGFDDIAKEGANDLEKTLAIIKWVNRRAEVKPSAMESKKSVDEMLMGLESNKVISLQDYNNIIEEALTSVGIIVRVGEFRVSNNEKANDENSYSVLEVWSKAHGKWVMVDGTIESYLTKDTIPLSAVEMIKADLNNVVLENAKDAKKYFKYISKFLNTYTIKINNNKAEQLKSNSYITFSKDSADIQIETLKGYIPPTIFVTQDNVFNLNPEIVYRNDESDKIPTIILAKRNVKDDTEDYIKFTVGAFVNSYMVEDYYISINGQEYTSVKTYYDLSIPKGKTTVSISIDGKTTIRAIELENMKEK</sequence>
<keyword evidence="1" id="KW-0812">Transmembrane</keyword>
<organism evidence="2 3">
    <name type="scientific">Clostridium punense</name>
    <dbReference type="NCBI Taxonomy" id="1054297"/>
    <lineage>
        <taxon>Bacteria</taxon>
        <taxon>Bacillati</taxon>
        <taxon>Bacillota</taxon>
        <taxon>Clostridia</taxon>
        <taxon>Eubacteriales</taxon>
        <taxon>Clostridiaceae</taxon>
        <taxon>Clostridium</taxon>
    </lineage>
</organism>
<evidence type="ECO:0000256" key="1">
    <source>
        <dbReference type="SAM" id="Phobius"/>
    </source>
</evidence>
<keyword evidence="1" id="KW-1133">Transmembrane helix</keyword>
<gene>
    <name evidence="2" type="ORF">J2Z44_003968</name>
</gene>
<dbReference type="RefSeq" id="WP_021282429.1">
    <property type="nucleotide sequence ID" value="NZ_JAGGLL010000050.1"/>
</dbReference>
<feature type="transmembrane region" description="Helical" evidence="1">
    <location>
        <begin position="6"/>
        <end position="25"/>
    </location>
</feature>
<dbReference type="Proteomes" id="UP001519308">
    <property type="component" value="Unassembled WGS sequence"/>
</dbReference>
<name>A0ABS4K8M8_9CLOT</name>
<accession>A0ABS4K8M8</accession>
<protein>
    <recommendedName>
        <fullName evidence="4">Lipoprotein</fullName>
    </recommendedName>
</protein>
<evidence type="ECO:0000313" key="3">
    <source>
        <dbReference type="Proteomes" id="UP001519308"/>
    </source>
</evidence>
<keyword evidence="1" id="KW-0472">Membrane</keyword>
<keyword evidence="3" id="KW-1185">Reference proteome</keyword>